<dbReference type="GO" id="GO:0009288">
    <property type="term" value="C:bacterial-type flagellum"/>
    <property type="evidence" value="ECO:0007669"/>
    <property type="project" value="InterPro"/>
</dbReference>
<dbReference type="EMBL" id="FP565575">
    <property type="protein sequence ID" value="CBE68874.1"/>
    <property type="molecule type" value="Genomic_DNA"/>
</dbReference>
<protein>
    <recommendedName>
        <fullName evidence="1">HAMP domain-containing protein</fullName>
    </recommendedName>
</protein>
<dbReference type="GO" id="GO:0050920">
    <property type="term" value="P:regulation of chemotaxis"/>
    <property type="evidence" value="ECO:0007669"/>
    <property type="project" value="InterPro"/>
</dbReference>
<dbReference type="GO" id="GO:0003824">
    <property type="term" value="F:catalytic activity"/>
    <property type="evidence" value="ECO:0007669"/>
    <property type="project" value="InterPro"/>
</dbReference>
<sequence length="232" mass="26116">MDGHPHRHEEPQDLCTLVEAARRMADGEFRELVTVQAKGEIGRLASFINQTMRNLQELDPSVGASSRRLPKMLGHLSEVVQETEQASLRVLDEIDRIAEEQAAMGQDLQQLAVLLNEEWGKDDRRNAALQTVARLQEIHGRVQGRALEIMGAMEFQDITAQRIQKSMALITEIHDRLLRLLVLFNIPPDEKDGVDVDDKWKAINEFAAASASNAMNQEMADRVLAEFGRNGR</sequence>
<reference evidence="2 3" key="1">
    <citation type="journal article" date="2010" name="Nature">
        <title>Nitrite-driven anaerobic methane oxidation by oxygenic bacteria.</title>
        <authorList>
            <person name="Ettwig K.F."/>
            <person name="Butler M.K."/>
            <person name="Le Paslier D."/>
            <person name="Pelletier E."/>
            <person name="Mangenot S."/>
            <person name="Kuypers M.M.M."/>
            <person name="Schreiber F."/>
            <person name="Dutilh B.E."/>
            <person name="Zedelius J."/>
            <person name="de Beer D."/>
            <person name="Gloerich J."/>
            <person name="Wessels H.J.C.T."/>
            <person name="van Allen T."/>
            <person name="Luesken F."/>
            <person name="Wu M."/>
            <person name="van de Pas-Schoonen K.T."/>
            <person name="Op den Camp H.J.M."/>
            <person name="Janssen-Megens E.M."/>
            <person name="Francoijs K-J."/>
            <person name="Stunnenberg H."/>
            <person name="Weissenbach J."/>
            <person name="Jetten M.S.M."/>
            <person name="Strous M."/>
        </authorList>
    </citation>
    <scope>NUCLEOTIDE SEQUENCE [LARGE SCALE GENOMIC DNA]</scope>
</reference>
<dbReference type="Pfam" id="PF04344">
    <property type="entry name" value="CheZ"/>
    <property type="match status" value="1"/>
</dbReference>
<dbReference type="GO" id="GO:0016020">
    <property type="term" value="C:membrane"/>
    <property type="evidence" value="ECO:0007669"/>
    <property type="project" value="InterPro"/>
</dbReference>
<dbReference type="AlphaFoldDB" id="D5MGJ3"/>
<evidence type="ECO:0000259" key="1">
    <source>
        <dbReference type="PROSITE" id="PS50885"/>
    </source>
</evidence>
<name>D5MGJ3_METO1</name>
<feature type="domain" description="HAMP" evidence="1">
    <location>
        <begin position="17"/>
        <end position="60"/>
    </location>
</feature>
<dbReference type="InterPro" id="IPR003660">
    <property type="entry name" value="HAMP_dom"/>
</dbReference>
<dbReference type="eggNOG" id="COG3143">
    <property type="taxonomic scope" value="Bacteria"/>
</dbReference>
<dbReference type="GO" id="GO:0007165">
    <property type="term" value="P:signal transduction"/>
    <property type="evidence" value="ECO:0007669"/>
    <property type="project" value="InterPro"/>
</dbReference>
<dbReference type="Gene3D" id="1.10.8.500">
    <property type="entry name" value="HAMP domain in histidine kinase"/>
    <property type="match status" value="1"/>
</dbReference>
<dbReference type="InterPro" id="IPR007439">
    <property type="entry name" value="Chemotax_Pase_CheZ"/>
</dbReference>
<dbReference type="KEGG" id="mox:DAMO_1816"/>
<dbReference type="STRING" id="671143.DAMO_1816"/>
<dbReference type="SUPFAM" id="SSF75708">
    <property type="entry name" value="Chemotaxis phosphatase CheZ"/>
    <property type="match status" value="1"/>
</dbReference>
<gene>
    <name evidence="2" type="ORF">DAMO_1816</name>
</gene>
<evidence type="ECO:0000313" key="3">
    <source>
        <dbReference type="Proteomes" id="UP000006898"/>
    </source>
</evidence>
<dbReference type="HOGENOM" id="CLU_1193053_0_0_0"/>
<proteinExistence type="predicted"/>
<dbReference type="Proteomes" id="UP000006898">
    <property type="component" value="Chromosome"/>
</dbReference>
<evidence type="ECO:0000313" key="2">
    <source>
        <dbReference type="EMBL" id="CBE68874.1"/>
    </source>
</evidence>
<accession>D5MGJ3</accession>
<dbReference type="CDD" id="cd06225">
    <property type="entry name" value="HAMP"/>
    <property type="match status" value="1"/>
</dbReference>
<organism evidence="2 3">
    <name type="scientific">Methylomirabilis oxygeniifera</name>
    <dbReference type="NCBI Taxonomy" id="671143"/>
    <lineage>
        <taxon>Bacteria</taxon>
        <taxon>Candidatus Methylomirabilota</taxon>
        <taxon>Candidatus Methylomirabilia</taxon>
        <taxon>Candidatus Methylomirabilales</taxon>
        <taxon>Candidatus Methylomirabilaceae</taxon>
        <taxon>Candidatus Methylomirabilis</taxon>
    </lineage>
</organism>
<dbReference type="Gene3D" id="1.10.287.500">
    <property type="entry name" value="Helix hairpin bin"/>
    <property type="match status" value="1"/>
</dbReference>
<dbReference type="PROSITE" id="PS50885">
    <property type="entry name" value="HAMP"/>
    <property type="match status" value="1"/>
</dbReference>